<dbReference type="GO" id="GO:0010230">
    <property type="term" value="P:alternative respiration"/>
    <property type="evidence" value="ECO:0007669"/>
    <property type="project" value="TreeGrafter"/>
</dbReference>
<comment type="similarity">
    <text evidence="3">Belongs to the alternative oxidase family.</text>
</comment>
<keyword evidence="7" id="KW-0479">Metal-binding</keyword>
<evidence type="ECO:0000256" key="6">
    <source>
        <dbReference type="ARBA" id="ARBA00022692"/>
    </source>
</evidence>
<dbReference type="GO" id="GO:0005739">
    <property type="term" value="C:mitochondrion"/>
    <property type="evidence" value="ECO:0007669"/>
    <property type="project" value="TreeGrafter"/>
</dbReference>
<evidence type="ECO:0000256" key="10">
    <source>
        <dbReference type="ARBA" id="ARBA00023002"/>
    </source>
</evidence>
<evidence type="ECO:0000313" key="14">
    <source>
        <dbReference type="EMBL" id="CEM40992.1"/>
    </source>
</evidence>
<evidence type="ECO:0000256" key="13">
    <source>
        <dbReference type="SAM" id="MobiDB-lite"/>
    </source>
</evidence>
<dbReference type="InterPro" id="IPR002680">
    <property type="entry name" value="AOX"/>
</dbReference>
<evidence type="ECO:0000256" key="9">
    <source>
        <dbReference type="ARBA" id="ARBA00022989"/>
    </source>
</evidence>
<keyword evidence="11" id="KW-0408">Iron</keyword>
<evidence type="ECO:0000256" key="7">
    <source>
        <dbReference type="ARBA" id="ARBA00022723"/>
    </source>
</evidence>
<name>A0A0G4HAL7_9ALVE</name>
<sequence length="469" mass="53684">MRLVGVFGFVCCLSGRNAVGFSLKHPLQKPTRSKTTRSSALPKVSEKTEKPSTSGASSRRVEGPVGGLLQYEPPSPVLKDRFKTYGYFTRTAGNPEADVADGDIPANFFVMGTENFRREFDSLRRSVRFNEYERLEGEMRPLGLSRVPWQVVRGFLENYMKPLDVWLEDKGLLPELLPWPELAWLQQDEGAMEEVVTNRKQLAKLALSNSAIWDREKKREAERVKIRGPPNALIYFPYLFVCVLLDVVYDGRPIQRFWFLETVARMPYFAYASVLHLYESLGWFRGGTDLRKLHAAEEWNEMHHLLIMESLGGDKNWIDRFLAQHAAVLYYWVLVVFYLFSPRLSYLFSELLEGHAVDTYSQFLEENGETLKTLPPPKAAVDYYVGADLYLFDSFQNPQKAGRRRPSCESLFDVFQNICEDEGEHVKTMIACEEREVQKFIKGQKRSLAMAQALKASDPLAGEADPSVD</sequence>
<dbReference type="Gene3D" id="1.20.1260.140">
    <property type="entry name" value="Alternative oxidase"/>
    <property type="match status" value="1"/>
</dbReference>
<evidence type="ECO:0000256" key="1">
    <source>
        <dbReference type="ARBA" id="ARBA00001962"/>
    </source>
</evidence>
<keyword evidence="5" id="KW-0679">Respiratory chain</keyword>
<dbReference type="AlphaFoldDB" id="A0A0G4HAL7"/>
<evidence type="ECO:0000256" key="3">
    <source>
        <dbReference type="ARBA" id="ARBA00008388"/>
    </source>
</evidence>
<keyword evidence="8" id="KW-0249">Electron transport</keyword>
<accession>A0A0G4HAL7</accession>
<reference evidence="14" key="1">
    <citation type="submission" date="2014-11" db="EMBL/GenBank/DDBJ databases">
        <authorList>
            <person name="Otto D Thomas"/>
            <person name="Naeem Raeece"/>
        </authorList>
    </citation>
    <scope>NUCLEOTIDE SEQUENCE</scope>
</reference>
<keyword evidence="12" id="KW-0472">Membrane</keyword>
<dbReference type="GO" id="GO:0009916">
    <property type="term" value="F:alternative oxidase activity"/>
    <property type="evidence" value="ECO:0007669"/>
    <property type="project" value="InterPro"/>
</dbReference>
<dbReference type="EMBL" id="CDMZ01002147">
    <property type="protein sequence ID" value="CEM40992.1"/>
    <property type="molecule type" value="Genomic_DNA"/>
</dbReference>
<keyword evidence="4" id="KW-0813">Transport</keyword>
<dbReference type="GO" id="GO:0016020">
    <property type="term" value="C:membrane"/>
    <property type="evidence" value="ECO:0007669"/>
    <property type="project" value="UniProtKB-SubCell"/>
</dbReference>
<dbReference type="PANTHER" id="PTHR31803:SF19">
    <property type="entry name" value="UBIQUINOL OXIDASE"/>
    <property type="match status" value="1"/>
</dbReference>
<evidence type="ECO:0000256" key="8">
    <source>
        <dbReference type="ARBA" id="ARBA00022982"/>
    </source>
</evidence>
<keyword evidence="6" id="KW-0812">Transmembrane</keyword>
<keyword evidence="10" id="KW-0560">Oxidoreductase</keyword>
<keyword evidence="9" id="KW-1133">Transmembrane helix</keyword>
<evidence type="ECO:0000256" key="11">
    <source>
        <dbReference type="ARBA" id="ARBA00023004"/>
    </source>
</evidence>
<dbReference type="VEuPathDB" id="CryptoDB:Cvel_25704"/>
<evidence type="ECO:0008006" key="15">
    <source>
        <dbReference type="Google" id="ProtNLM"/>
    </source>
</evidence>
<evidence type="ECO:0000256" key="5">
    <source>
        <dbReference type="ARBA" id="ARBA00022660"/>
    </source>
</evidence>
<dbReference type="InterPro" id="IPR038659">
    <property type="entry name" value="AOX_sf"/>
</dbReference>
<dbReference type="GO" id="GO:0046872">
    <property type="term" value="F:metal ion binding"/>
    <property type="evidence" value="ECO:0007669"/>
    <property type="project" value="UniProtKB-KW"/>
</dbReference>
<comment type="subcellular location">
    <subcellularLocation>
        <location evidence="2">Membrane</location>
    </subcellularLocation>
</comment>
<dbReference type="PANTHER" id="PTHR31803">
    <property type="entry name" value="ALTERNATIVE OXIDASE"/>
    <property type="match status" value="1"/>
</dbReference>
<protein>
    <recommendedName>
        <fullName evidence="15">Ubiquinol oxidase</fullName>
    </recommendedName>
</protein>
<evidence type="ECO:0000256" key="4">
    <source>
        <dbReference type="ARBA" id="ARBA00022448"/>
    </source>
</evidence>
<comment type="cofactor">
    <cofactor evidence="1">
        <name>Fe cation</name>
        <dbReference type="ChEBI" id="CHEBI:24875"/>
    </cofactor>
</comment>
<evidence type="ECO:0000256" key="2">
    <source>
        <dbReference type="ARBA" id="ARBA00004370"/>
    </source>
</evidence>
<feature type="region of interest" description="Disordered" evidence="13">
    <location>
        <begin position="26"/>
        <end position="66"/>
    </location>
</feature>
<organism evidence="14">
    <name type="scientific">Chromera velia CCMP2878</name>
    <dbReference type="NCBI Taxonomy" id="1169474"/>
    <lineage>
        <taxon>Eukaryota</taxon>
        <taxon>Sar</taxon>
        <taxon>Alveolata</taxon>
        <taxon>Colpodellida</taxon>
        <taxon>Chromeraceae</taxon>
        <taxon>Chromera</taxon>
    </lineage>
</organism>
<evidence type="ECO:0000256" key="12">
    <source>
        <dbReference type="ARBA" id="ARBA00023136"/>
    </source>
</evidence>
<proteinExistence type="inferred from homology"/>
<dbReference type="Pfam" id="PF01786">
    <property type="entry name" value="AOX"/>
    <property type="match status" value="1"/>
</dbReference>
<gene>
    <name evidence="14" type="ORF">Cvel_25704</name>
</gene>
<dbReference type="PhylomeDB" id="A0A0G4HAL7"/>